<evidence type="ECO:0000256" key="1">
    <source>
        <dbReference type="ARBA" id="ARBA00022450"/>
    </source>
</evidence>
<dbReference type="EMBL" id="LWCI01000139">
    <property type="protein sequence ID" value="KZS59480.1"/>
    <property type="molecule type" value="Genomic_DNA"/>
</dbReference>
<accession>A0A163XKM0</accession>
<evidence type="ECO:0000313" key="5">
    <source>
        <dbReference type="EMBL" id="KZS59480.1"/>
    </source>
</evidence>
<sequence length="143" mass="15262">MKRDRRLRYVGYADGQAKIRPDGIEFGEVQAALAELAGVNQAVVITREDRPGDRRLVGYVTESVTGVVDPAAARAALAERLPSYLVPAAVVVVEPLPVTLDGELDAARPAGSGTPGRRSLPRDRAGADRHLRLRARCGARRGG</sequence>
<dbReference type="PANTHER" id="PTHR44845">
    <property type="entry name" value="CARRIER DOMAIN-CONTAINING PROTEIN"/>
    <property type="match status" value="1"/>
</dbReference>
<dbReference type="Gene3D" id="3.30.300.30">
    <property type="match status" value="1"/>
</dbReference>
<name>A0A163XKM0_9MYCO</name>
<keyword evidence="2" id="KW-0597">Phosphoprotein</keyword>
<dbReference type="InterPro" id="IPR025110">
    <property type="entry name" value="AMP-bd_C"/>
</dbReference>
<evidence type="ECO:0000256" key="2">
    <source>
        <dbReference type="ARBA" id="ARBA00022553"/>
    </source>
</evidence>
<dbReference type="Proteomes" id="UP000077342">
    <property type="component" value="Unassembled WGS sequence"/>
</dbReference>
<reference evidence="6" key="1">
    <citation type="submission" date="2016-04" db="EMBL/GenBank/DDBJ databases">
        <authorList>
            <person name="Strapagiel D."/>
            <person name="Borowka P."/>
            <person name="Marciniak B."/>
            <person name="Bakula Z."/>
            <person name="Van Ingen J."/>
            <person name="Safianowska A."/>
            <person name="Dziadek J."/>
            <person name="Jagielski T."/>
        </authorList>
    </citation>
    <scope>NUCLEOTIDE SEQUENCE [LARGE SCALE GENOMIC DNA]</scope>
    <source>
        <strain evidence="6">1010001458</strain>
    </source>
</reference>
<evidence type="ECO:0000313" key="6">
    <source>
        <dbReference type="Proteomes" id="UP000077342"/>
    </source>
</evidence>
<dbReference type="InterPro" id="IPR045851">
    <property type="entry name" value="AMP-bd_C_sf"/>
</dbReference>
<keyword evidence="6" id="KW-1185">Reference proteome</keyword>
<dbReference type="Pfam" id="PF13193">
    <property type="entry name" value="AMP-binding_C"/>
    <property type="match status" value="1"/>
</dbReference>
<feature type="region of interest" description="Disordered" evidence="3">
    <location>
        <begin position="103"/>
        <end position="128"/>
    </location>
</feature>
<gene>
    <name evidence="5" type="ORF">A4G28_20105</name>
</gene>
<feature type="domain" description="AMP-binding enzyme C-terminal" evidence="4">
    <location>
        <begin position="28"/>
        <end position="99"/>
    </location>
</feature>
<proteinExistence type="predicted"/>
<dbReference type="SUPFAM" id="SSF56801">
    <property type="entry name" value="Acetyl-CoA synthetase-like"/>
    <property type="match status" value="1"/>
</dbReference>
<dbReference type="PANTHER" id="PTHR44845:SF6">
    <property type="entry name" value="BETA-ALANINE-ACTIVATING ENZYME"/>
    <property type="match status" value="1"/>
</dbReference>
<organism evidence="5 6">
    <name type="scientific">Mycobacterium ostraviense</name>
    <dbReference type="NCBI Taxonomy" id="2738409"/>
    <lineage>
        <taxon>Bacteria</taxon>
        <taxon>Bacillati</taxon>
        <taxon>Actinomycetota</taxon>
        <taxon>Actinomycetes</taxon>
        <taxon>Mycobacteriales</taxon>
        <taxon>Mycobacteriaceae</taxon>
        <taxon>Mycobacterium</taxon>
    </lineage>
</organism>
<keyword evidence="1" id="KW-0596">Phosphopantetheine</keyword>
<dbReference type="AlphaFoldDB" id="A0A163XKM0"/>
<protein>
    <recommendedName>
        <fullName evidence="4">AMP-binding enzyme C-terminal domain-containing protein</fullName>
    </recommendedName>
</protein>
<comment type="caution">
    <text evidence="5">The sequence shown here is derived from an EMBL/GenBank/DDBJ whole genome shotgun (WGS) entry which is preliminary data.</text>
</comment>
<evidence type="ECO:0000256" key="3">
    <source>
        <dbReference type="SAM" id="MobiDB-lite"/>
    </source>
</evidence>
<evidence type="ECO:0000259" key="4">
    <source>
        <dbReference type="Pfam" id="PF13193"/>
    </source>
</evidence>